<dbReference type="GO" id="GO:0007165">
    <property type="term" value="P:signal transduction"/>
    <property type="evidence" value="ECO:0007669"/>
    <property type="project" value="InterPro"/>
</dbReference>
<reference evidence="2 3" key="1">
    <citation type="submission" date="2019-07" db="EMBL/GenBank/DDBJ databases">
        <title>Caenimonas sedimenti sp. nov., isolated from activated sludge.</title>
        <authorList>
            <person name="Xu J."/>
        </authorList>
    </citation>
    <scope>NUCLEOTIDE SEQUENCE [LARGE SCALE GENOMIC DNA]</scope>
    <source>
        <strain evidence="2 3">HX-9-20</strain>
    </source>
</reference>
<dbReference type="Proteomes" id="UP000318199">
    <property type="component" value="Unassembled WGS sequence"/>
</dbReference>
<keyword evidence="2" id="KW-0675">Receptor</keyword>
<comment type="caution">
    <text evidence="2">The sequence shown here is derived from an EMBL/GenBank/DDBJ whole genome shotgun (WGS) entry which is preliminary data.</text>
</comment>
<dbReference type="InterPro" id="IPR035897">
    <property type="entry name" value="Toll_tir_struct_dom_sf"/>
</dbReference>
<dbReference type="InterPro" id="IPR000157">
    <property type="entry name" value="TIR_dom"/>
</dbReference>
<evidence type="ECO:0000313" key="2">
    <source>
        <dbReference type="EMBL" id="TWO70311.1"/>
    </source>
</evidence>
<evidence type="ECO:0000259" key="1">
    <source>
        <dbReference type="PROSITE" id="PS50104"/>
    </source>
</evidence>
<dbReference type="AlphaFoldDB" id="A0A562ZPL2"/>
<accession>A0A562ZPL2</accession>
<dbReference type="SUPFAM" id="SSF52200">
    <property type="entry name" value="Toll/Interleukin receptor TIR domain"/>
    <property type="match status" value="1"/>
</dbReference>
<dbReference type="PROSITE" id="PS50104">
    <property type="entry name" value="TIR"/>
    <property type="match status" value="1"/>
</dbReference>
<evidence type="ECO:0000313" key="3">
    <source>
        <dbReference type="Proteomes" id="UP000318199"/>
    </source>
</evidence>
<organism evidence="2 3">
    <name type="scientific">Caenimonas sedimenti</name>
    <dbReference type="NCBI Taxonomy" id="2596921"/>
    <lineage>
        <taxon>Bacteria</taxon>
        <taxon>Pseudomonadati</taxon>
        <taxon>Pseudomonadota</taxon>
        <taxon>Betaproteobacteria</taxon>
        <taxon>Burkholderiales</taxon>
        <taxon>Comamonadaceae</taxon>
        <taxon>Caenimonas</taxon>
    </lineage>
</organism>
<dbReference type="EMBL" id="VOBQ01000012">
    <property type="protein sequence ID" value="TWO70311.1"/>
    <property type="molecule type" value="Genomic_DNA"/>
</dbReference>
<keyword evidence="3" id="KW-1185">Reference proteome</keyword>
<dbReference type="Pfam" id="PF13676">
    <property type="entry name" value="TIR_2"/>
    <property type="match status" value="1"/>
</dbReference>
<dbReference type="RefSeq" id="WP_145893867.1">
    <property type="nucleotide sequence ID" value="NZ_VOBQ01000012.1"/>
</dbReference>
<protein>
    <submittedName>
        <fullName evidence="2">Toll/interleukin-1 receptor domain-containing protein</fullName>
    </submittedName>
</protein>
<proteinExistence type="predicted"/>
<dbReference type="OrthoDB" id="8242454at2"/>
<sequence length="425" mass="47765">MPGIKLQKRDKDFFVSYGHPDVAKVADIVALLDDKCGLRLWFDAIEGNAAQRSSELLSGAIRNCRGTLICLSKAWLASTWCKAEYEVSLNEQRANDGFELVCARLDDAEAPPWLQASEIIDLRQLDARGMARLLCSLASDVPHRFDNEHDVYLAVPWSRRSALARESLEVLRNVGWRLIGDAPNLMHLADDRVRAIQRTTRGVVALLPHDPTQPGSATSPYILEEAQFGLQQELPVLLLVEPGVAVPADMVQSSFRGAAFELQPSTEGRRALADHLDIFDEYLKSRPRKRAGSYIFWASSLRNDPDGAGAVSSVIERASNMECVRGVRLAEDNVQKAIIDRIRHAALVVADVSDDHRNTLIEAGIAMGTGTPLRLMCREPPAGTPLKKRFMFEGQEFFWYRNEQERLCLAYYFARQFRRRVYVVR</sequence>
<name>A0A562ZPL2_9BURK</name>
<gene>
    <name evidence="2" type="ORF">FN976_15065</name>
</gene>
<feature type="domain" description="TIR" evidence="1">
    <location>
        <begin position="9"/>
        <end position="126"/>
    </location>
</feature>
<dbReference type="Gene3D" id="3.40.50.10140">
    <property type="entry name" value="Toll/interleukin-1 receptor homology (TIR) domain"/>
    <property type="match status" value="1"/>
</dbReference>